<evidence type="ECO:0000256" key="1">
    <source>
        <dbReference type="SAM" id="Phobius"/>
    </source>
</evidence>
<feature type="transmembrane region" description="Helical" evidence="1">
    <location>
        <begin position="187"/>
        <end position="208"/>
    </location>
</feature>
<dbReference type="AlphaFoldDB" id="A0A1F5FP47"/>
<keyword evidence="1" id="KW-0812">Transmembrane</keyword>
<gene>
    <name evidence="2" type="ORF">A2572_02315</name>
</gene>
<evidence type="ECO:0000313" key="2">
    <source>
        <dbReference type="EMBL" id="OGD81332.1"/>
    </source>
</evidence>
<feature type="transmembrane region" description="Helical" evidence="1">
    <location>
        <begin position="12"/>
        <end position="38"/>
    </location>
</feature>
<protein>
    <recommendedName>
        <fullName evidence="4">EamA domain-containing protein</fullName>
    </recommendedName>
</protein>
<feature type="transmembrane region" description="Helical" evidence="1">
    <location>
        <begin position="136"/>
        <end position="167"/>
    </location>
</feature>
<accession>A0A1F5FP47</accession>
<evidence type="ECO:0000313" key="3">
    <source>
        <dbReference type="Proteomes" id="UP000179237"/>
    </source>
</evidence>
<comment type="caution">
    <text evidence="2">The sequence shown here is derived from an EMBL/GenBank/DDBJ whole genome shotgun (WGS) entry which is preliminary data.</text>
</comment>
<feature type="transmembrane region" description="Helical" evidence="1">
    <location>
        <begin position="44"/>
        <end position="66"/>
    </location>
</feature>
<keyword evidence="1" id="KW-1133">Transmembrane helix</keyword>
<organism evidence="2 3">
    <name type="scientific">Candidatus Collierbacteria bacterium RIFOXYD1_FULL_40_9</name>
    <dbReference type="NCBI Taxonomy" id="1817731"/>
    <lineage>
        <taxon>Bacteria</taxon>
        <taxon>Candidatus Collieribacteriota</taxon>
    </lineage>
</organism>
<evidence type="ECO:0008006" key="4">
    <source>
        <dbReference type="Google" id="ProtNLM"/>
    </source>
</evidence>
<feature type="transmembrane region" description="Helical" evidence="1">
    <location>
        <begin position="220"/>
        <end position="243"/>
    </location>
</feature>
<dbReference type="Proteomes" id="UP000179237">
    <property type="component" value="Unassembled WGS sequence"/>
</dbReference>
<keyword evidence="1" id="KW-0472">Membrane</keyword>
<feature type="transmembrane region" description="Helical" evidence="1">
    <location>
        <begin position="263"/>
        <end position="296"/>
    </location>
</feature>
<proteinExistence type="predicted"/>
<feature type="transmembrane region" description="Helical" evidence="1">
    <location>
        <begin position="78"/>
        <end position="98"/>
    </location>
</feature>
<sequence length="316" mass="34679">MNVLTEKKNSVQGFLSLFGSMLLYAFSGVVVVGLSTVFDNVGQVTFRALAALALTVVWLLVVGFRYKLKHYKEYDMRWLAVDIVCRPIFNISFVYATLEIGPTVALFYLFSSKVIFGGIIKSIFGSKNKEWFDYLSYLMVVTGLLVFTFPISAFSIGIVIAMIAGLFEAVKSEAMGMLLVKGEDKPVVALYEFASLAVITAVIVLLTNQRFITSVITMDAWLVLGMSAVVAVGSLFLELTGFAKFDADLGNAVLASEMGFAGLINFVILGTLMSFSQIIGAAILVVSLAFVALASYLRNKNKEFEKRRRKEILMEG</sequence>
<reference evidence="2 3" key="1">
    <citation type="journal article" date="2016" name="Nat. Commun.">
        <title>Thousands of microbial genomes shed light on interconnected biogeochemical processes in an aquifer system.</title>
        <authorList>
            <person name="Anantharaman K."/>
            <person name="Brown C.T."/>
            <person name="Hug L.A."/>
            <person name="Sharon I."/>
            <person name="Castelle C.J."/>
            <person name="Probst A.J."/>
            <person name="Thomas B.C."/>
            <person name="Singh A."/>
            <person name="Wilkins M.J."/>
            <person name="Karaoz U."/>
            <person name="Brodie E.L."/>
            <person name="Williams K.H."/>
            <person name="Hubbard S.S."/>
            <person name="Banfield J.F."/>
        </authorList>
    </citation>
    <scope>NUCLEOTIDE SEQUENCE [LARGE SCALE GENOMIC DNA]</scope>
</reference>
<name>A0A1F5FP47_9BACT</name>
<dbReference type="EMBL" id="MFAQ01000046">
    <property type="protein sequence ID" value="OGD81332.1"/>
    <property type="molecule type" value="Genomic_DNA"/>
</dbReference>